<keyword evidence="4 10" id="KW-0812">Transmembrane</keyword>
<keyword evidence="7 9" id="KW-0807">Transducer</keyword>
<dbReference type="InterPro" id="IPR029151">
    <property type="entry name" value="Sensor-like_sf"/>
</dbReference>
<dbReference type="Pfam" id="PF02743">
    <property type="entry name" value="dCache_1"/>
    <property type="match status" value="1"/>
</dbReference>
<keyword evidence="14" id="KW-1185">Reference proteome</keyword>
<dbReference type="Pfam" id="PF00015">
    <property type="entry name" value="MCPsignal"/>
    <property type="match status" value="1"/>
</dbReference>
<dbReference type="Gene3D" id="3.30.450.20">
    <property type="entry name" value="PAS domain"/>
    <property type="match status" value="1"/>
</dbReference>
<dbReference type="CDD" id="cd06225">
    <property type="entry name" value="HAMP"/>
    <property type="match status" value="1"/>
</dbReference>
<dbReference type="Proteomes" id="UP001151071">
    <property type="component" value="Unassembled WGS sequence"/>
</dbReference>
<feature type="transmembrane region" description="Helical" evidence="10">
    <location>
        <begin position="290"/>
        <end position="310"/>
    </location>
</feature>
<keyword evidence="6 10" id="KW-0472">Membrane</keyword>
<evidence type="ECO:0000256" key="8">
    <source>
        <dbReference type="ARBA" id="ARBA00029447"/>
    </source>
</evidence>
<accession>A0A9X3Z2M1</accession>
<dbReference type="CDD" id="cd11386">
    <property type="entry name" value="MCP_signal"/>
    <property type="match status" value="1"/>
</dbReference>
<feature type="domain" description="HAMP" evidence="12">
    <location>
        <begin position="311"/>
        <end position="366"/>
    </location>
</feature>
<dbReference type="SUPFAM" id="SSF103190">
    <property type="entry name" value="Sensory domain-like"/>
    <property type="match status" value="1"/>
</dbReference>
<dbReference type="CDD" id="cd12912">
    <property type="entry name" value="PDC2_MCP_like"/>
    <property type="match status" value="1"/>
</dbReference>
<evidence type="ECO:0000313" key="13">
    <source>
        <dbReference type="EMBL" id="MDA5107912.1"/>
    </source>
</evidence>
<dbReference type="SUPFAM" id="SSF58104">
    <property type="entry name" value="Methyl-accepting chemotaxis protein (MCP) signaling domain"/>
    <property type="match status" value="1"/>
</dbReference>
<dbReference type="InterPro" id="IPR004089">
    <property type="entry name" value="MCPsignal_dom"/>
</dbReference>
<dbReference type="GO" id="GO:0006935">
    <property type="term" value="P:chemotaxis"/>
    <property type="evidence" value="ECO:0007669"/>
    <property type="project" value="UniProtKB-KW"/>
</dbReference>
<evidence type="ECO:0000256" key="9">
    <source>
        <dbReference type="PROSITE-ProRule" id="PRU00284"/>
    </source>
</evidence>
<name>A0A9X3Z2M1_9BACL</name>
<dbReference type="SMART" id="SM00304">
    <property type="entry name" value="HAMP"/>
    <property type="match status" value="1"/>
</dbReference>
<dbReference type="SMART" id="SM00283">
    <property type="entry name" value="MA"/>
    <property type="match status" value="1"/>
</dbReference>
<gene>
    <name evidence="13" type="ORF">O3V59_06050</name>
</gene>
<keyword evidence="5 10" id="KW-1133">Transmembrane helix</keyword>
<evidence type="ECO:0000256" key="2">
    <source>
        <dbReference type="ARBA" id="ARBA00022475"/>
    </source>
</evidence>
<evidence type="ECO:0000256" key="3">
    <source>
        <dbReference type="ARBA" id="ARBA00022500"/>
    </source>
</evidence>
<keyword evidence="3" id="KW-0145">Chemotaxis</keyword>
<evidence type="ECO:0000259" key="12">
    <source>
        <dbReference type="PROSITE" id="PS50885"/>
    </source>
</evidence>
<dbReference type="GO" id="GO:0007165">
    <property type="term" value="P:signal transduction"/>
    <property type="evidence" value="ECO:0007669"/>
    <property type="project" value="UniProtKB-KW"/>
</dbReference>
<dbReference type="PANTHER" id="PTHR32089:SF112">
    <property type="entry name" value="LYSOZYME-LIKE PROTEIN-RELATED"/>
    <property type="match status" value="1"/>
</dbReference>
<sequence length="671" mass="72909">MVSITPILLLSAVLQQKTEEESVAQFIRSTSKELIHVDHTIHSFFEGVSQNTAMLAEHPTVKKADQTITSYLTGTGTRDFTPSKNGGIESEIYKVYELYAKTHPNAAYVYMATKYGGYVQWPDGDTITLPYNPAERPYYIEAMKNQGNVIRTSAYYAKEDQTVIVSTVTTIKDDKGEVIGVQGLDVSLKGLTDMIRNIRIGENGYVVIVQEDGTILADPKHEEMNFKPLKEMNVSGWGDASKLTTGQYDVKVNGVDFLANVYTSDKTNWKYIAFIQKDELYATLNALNRLIVALVVLAVLVATVLAFILANRITGPLRLAIQHMQRIGAGDFTQTLPSRLLARTDEIGSLARSLQTMQDEIRGVINKVSDSARQMASASEELYMSADETNKAARQISSAITEVASDAAHQVEMISTAEGMVLDVSGKMAQIGTAVNQAKEAALHATDTASDGTRAVSRAISYMRMIAEKVHGMVDAVHALGAKSIEIGEIVSLISGIAKQTNLLALNAAIEAARAGENGKGFAVVADEVRKLAEQSAEAANHIQHLIDQIRNETANTMMGMNEGRAAVDEGLQMTDQADHAFRQIHSAIDDVLRQISQIVVSMQEIEQVSQHAVSTIRNITPLSQQTSAHSQHVAAAAEQQSSSMEEVSAASGVLSRMADDLNGLIGKFRT</sequence>
<proteinExistence type="inferred from homology"/>
<dbReference type="InterPro" id="IPR003660">
    <property type="entry name" value="HAMP_dom"/>
</dbReference>
<dbReference type="PROSITE" id="PS50111">
    <property type="entry name" value="CHEMOTAXIS_TRANSDUC_2"/>
    <property type="match status" value="1"/>
</dbReference>
<dbReference type="Pfam" id="PF00672">
    <property type="entry name" value="HAMP"/>
    <property type="match status" value="1"/>
</dbReference>
<comment type="subcellular location">
    <subcellularLocation>
        <location evidence="1">Cell membrane</location>
        <topology evidence="1">Multi-pass membrane protein</topology>
    </subcellularLocation>
</comment>
<dbReference type="EMBL" id="JAPYYP010000005">
    <property type="protein sequence ID" value="MDA5107912.1"/>
    <property type="molecule type" value="Genomic_DNA"/>
</dbReference>
<keyword evidence="2" id="KW-1003">Cell membrane</keyword>
<dbReference type="PANTHER" id="PTHR32089">
    <property type="entry name" value="METHYL-ACCEPTING CHEMOTAXIS PROTEIN MCPB"/>
    <property type="match status" value="1"/>
</dbReference>
<evidence type="ECO:0000256" key="5">
    <source>
        <dbReference type="ARBA" id="ARBA00022989"/>
    </source>
</evidence>
<evidence type="ECO:0000259" key="11">
    <source>
        <dbReference type="PROSITE" id="PS50111"/>
    </source>
</evidence>
<comment type="similarity">
    <text evidence="8">Belongs to the methyl-accepting chemotaxis (MCP) protein family.</text>
</comment>
<dbReference type="InterPro" id="IPR033479">
    <property type="entry name" value="dCache_1"/>
</dbReference>
<dbReference type="Gene3D" id="1.10.287.950">
    <property type="entry name" value="Methyl-accepting chemotaxis protein"/>
    <property type="match status" value="1"/>
</dbReference>
<evidence type="ECO:0000256" key="1">
    <source>
        <dbReference type="ARBA" id="ARBA00004651"/>
    </source>
</evidence>
<dbReference type="AlphaFoldDB" id="A0A9X3Z2M1"/>
<evidence type="ECO:0000313" key="14">
    <source>
        <dbReference type="Proteomes" id="UP001151071"/>
    </source>
</evidence>
<protein>
    <submittedName>
        <fullName evidence="13">Methyl-accepting chemotaxis protein</fullName>
    </submittedName>
</protein>
<comment type="caution">
    <text evidence="13">The sequence shown here is derived from an EMBL/GenBank/DDBJ whole genome shotgun (WGS) entry which is preliminary data.</text>
</comment>
<organism evidence="13 14">
    <name type="scientific">Brevibacillus thermoruber</name>
    <dbReference type="NCBI Taxonomy" id="33942"/>
    <lineage>
        <taxon>Bacteria</taxon>
        <taxon>Bacillati</taxon>
        <taxon>Bacillota</taxon>
        <taxon>Bacilli</taxon>
        <taxon>Bacillales</taxon>
        <taxon>Paenibacillaceae</taxon>
        <taxon>Brevibacillus</taxon>
    </lineage>
</organism>
<evidence type="ECO:0000256" key="6">
    <source>
        <dbReference type="ARBA" id="ARBA00023136"/>
    </source>
</evidence>
<evidence type="ECO:0000256" key="4">
    <source>
        <dbReference type="ARBA" id="ARBA00022692"/>
    </source>
</evidence>
<dbReference type="PROSITE" id="PS50885">
    <property type="entry name" value="HAMP"/>
    <property type="match status" value="1"/>
</dbReference>
<dbReference type="GO" id="GO:0005886">
    <property type="term" value="C:plasma membrane"/>
    <property type="evidence" value="ECO:0007669"/>
    <property type="project" value="UniProtKB-SubCell"/>
</dbReference>
<evidence type="ECO:0000256" key="7">
    <source>
        <dbReference type="ARBA" id="ARBA00023224"/>
    </source>
</evidence>
<reference evidence="13" key="1">
    <citation type="submission" date="2022-12" db="EMBL/GenBank/DDBJ databases">
        <title>Draft genome sequence of the thermophilic strain Brevibacillus thermoruber HT42, isolated from Los Humeros, Puebla, Mexico, with biotechnological potential.</title>
        <authorList>
            <person name="Lara Sanchez J."/>
            <person name="Solis Palacios R."/>
            <person name="Bustos Baena A.S."/>
            <person name="Ruz Baez A.E."/>
            <person name="Espinosa Luna G."/>
            <person name="Oliart Ros R.M."/>
        </authorList>
    </citation>
    <scope>NUCLEOTIDE SEQUENCE</scope>
    <source>
        <strain evidence="13">HT42</strain>
    </source>
</reference>
<evidence type="ECO:0000256" key="10">
    <source>
        <dbReference type="SAM" id="Phobius"/>
    </source>
</evidence>
<feature type="domain" description="Methyl-accepting transducer" evidence="11">
    <location>
        <begin position="385"/>
        <end position="621"/>
    </location>
</feature>